<comment type="caution">
    <text evidence="2">The sequence shown here is derived from an EMBL/GenBank/DDBJ whole genome shotgun (WGS) entry which is preliminary data.</text>
</comment>
<reference evidence="2 3" key="1">
    <citation type="journal article" date="2022" name="Nat. Ecol. Evol.">
        <title>A masculinizing supergene underlies an exaggerated male reproductive morph in a spider.</title>
        <authorList>
            <person name="Hendrickx F."/>
            <person name="De Corte Z."/>
            <person name="Sonet G."/>
            <person name="Van Belleghem S.M."/>
            <person name="Kostlbacher S."/>
            <person name="Vangestel C."/>
        </authorList>
    </citation>
    <scope>NUCLEOTIDE SEQUENCE [LARGE SCALE GENOMIC DNA]</scope>
    <source>
        <strain evidence="2">W744_W776</strain>
    </source>
</reference>
<feature type="region of interest" description="Disordered" evidence="1">
    <location>
        <begin position="1"/>
        <end position="60"/>
    </location>
</feature>
<organism evidence="2 3">
    <name type="scientific">Oedothorax gibbosus</name>
    <dbReference type="NCBI Taxonomy" id="931172"/>
    <lineage>
        <taxon>Eukaryota</taxon>
        <taxon>Metazoa</taxon>
        <taxon>Ecdysozoa</taxon>
        <taxon>Arthropoda</taxon>
        <taxon>Chelicerata</taxon>
        <taxon>Arachnida</taxon>
        <taxon>Araneae</taxon>
        <taxon>Araneomorphae</taxon>
        <taxon>Entelegynae</taxon>
        <taxon>Araneoidea</taxon>
        <taxon>Linyphiidae</taxon>
        <taxon>Erigoninae</taxon>
        <taxon>Oedothorax</taxon>
    </lineage>
</organism>
<gene>
    <name evidence="2" type="ORF">JTE90_025197</name>
</gene>
<evidence type="ECO:0000256" key="1">
    <source>
        <dbReference type="SAM" id="MobiDB-lite"/>
    </source>
</evidence>
<sequence length="95" mass="10679">MHPPTKSSRFHTHHRSDTIDLTSPQPLSPMLRHPPKQSGFGRHPHKGLFTSHNTDKTHDTVTRRFTGSCSIEGVLLRIDVAWSKEEGGGGWRGME</sequence>
<evidence type="ECO:0000313" key="2">
    <source>
        <dbReference type="EMBL" id="KAG8186755.1"/>
    </source>
</evidence>
<name>A0AAV6UT39_9ARAC</name>
<evidence type="ECO:0000313" key="3">
    <source>
        <dbReference type="Proteomes" id="UP000827092"/>
    </source>
</evidence>
<keyword evidence="3" id="KW-1185">Reference proteome</keyword>
<dbReference type="AlphaFoldDB" id="A0AAV6UT39"/>
<protein>
    <submittedName>
        <fullName evidence="2">Uncharacterized protein</fullName>
    </submittedName>
</protein>
<accession>A0AAV6UT39</accession>
<dbReference type="Proteomes" id="UP000827092">
    <property type="component" value="Unassembled WGS sequence"/>
</dbReference>
<proteinExistence type="predicted"/>
<dbReference type="EMBL" id="JAFNEN010000290">
    <property type="protein sequence ID" value="KAG8186755.1"/>
    <property type="molecule type" value="Genomic_DNA"/>
</dbReference>